<sequence>MTLGERSRPDLPRFAVIPALHQARALALVDDFDHLFPILREWRQAYGDELTAWAVQVEADDVTNLPAQLASGWQEEADLIRLDTERGGYVRVADYRDTPARAAIGARAGTGLPVWTTTE</sequence>
<comment type="caution">
    <text evidence="1">The sequence shown here is derived from an EMBL/GenBank/DDBJ whole genome shotgun (WGS) entry which is preliminary data.</text>
</comment>
<keyword evidence="2" id="KW-1185">Reference proteome</keyword>
<evidence type="ECO:0000313" key="2">
    <source>
        <dbReference type="Proteomes" id="UP001596409"/>
    </source>
</evidence>
<gene>
    <name evidence="1" type="ORF">ACFQMH_05830</name>
</gene>
<dbReference type="RefSeq" id="WP_229881765.1">
    <property type="nucleotide sequence ID" value="NZ_BMWA01000049.1"/>
</dbReference>
<proteinExistence type="predicted"/>
<organism evidence="1 2">
    <name type="scientific">Streptomyces viridiviolaceus</name>
    <dbReference type="NCBI Taxonomy" id="68282"/>
    <lineage>
        <taxon>Bacteria</taxon>
        <taxon>Bacillati</taxon>
        <taxon>Actinomycetota</taxon>
        <taxon>Actinomycetes</taxon>
        <taxon>Kitasatosporales</taxon>
        <taxon>Streptomycetaceae</taxon>
        <taxon>Streptomyces</taxon>
    </lineage>
</organism>
<dbReference type="Proteomes" id="UP001596409">
    <property type="component" value="Unassembled WGS sequence"/>
</dbReference>
<reference evidence="2" key="1">
    <citation type="journal article" date="2019" name="Int. J. Syst. Evol. Microbiol.">
        <title>The Global Catalogue of Microorganisms (GCM) 10K type strain sequencing project: providing services to taxonomists for standard genome sequencing and annotation.</title>
        <authorList>
            <consortium name="The Broad Institute Genomics Platform"/>
            <consortium name="The Broad Institute Genome Sequencing Center for Infectious Disease"/>
            <person name="Wu L."/>
            <person name="Ma J."/>
        </authorList>
    </citation>
    <scope>NUCLEOTIDE SEQUENCE [LARGE SCALE GENOMIC DNA]</scope>
    <source>
        <strain evidence="2">JCM 4855</strain>
    </source>
</reference>
<evidence type="ECO:0000313" key="1">
    <source>
        <dbReference type="EMBL" id="MFC7011239.1"/>
    </source>
</evidence>
<dbReference type="EMBL" id="JBHSYM010000009">
    <property type="protein sequence ID" value="MFC7011239.1"/>
    <property type="molecule type" value="Genomic_DNA"/>
</dbReference>
<name>A0ABW2DW49_9ACTN</name>
<protein>
    <submittedName>
        <fullName evidence="1">Uncharacterized protein</fullName>
    </submittedName>
</protein>
<accession>A0ABW2DW49</accession>